<comment type="caution">
    <text evidence="7">The sequence shown here is derived from an EMBL/GenBank/DDBJ whole genome shotgun (WGS) entry which is preliminary data.</text>
</comment>
<keyword evidence="2 4" id="KW-0238">DNA-binding</keyword>
<feature type="region of interest" description="Disordered" evidence="5">
    <location>
        <begin position="196"/>
        <end position="229"/>
    </location>
</feature>
<dbReference type="PANTHER" id="PTHR30055:SF234">
    <property type="entry name" value="HTH-TYPE TRANSCRIPTIONAL REGULATOR BETI"/>
    <property type="match status" value="1"/>
</dbReference>
<dbReference type="InterPro" id="IPR050109">
    <property type="entry name" value="HTH-type_TetR-like_transc_reg"/>
</dbReference>
<sequence>MTFEDRRQALVDAAVRVIARDGLAAATTRAIVGEAGMPQGALFYIFSSRDALITEVITHITEQERLTAVLSADMVAEDASLHEVLSEAMLGYLRMLEEDPARELALLEVATHAIRHDRAAVNKQWQTYRSAVADALSYLADRMSITWELPLTQVAHLVTSAIDGLTLSWLTDRDTEAARRNIDVLATAIVTLAAPTAGSAAAPEAQSEPDTHAAPEAPEAPTAPETDAR</sequence>
<evidence type="ECO:0000256" key="1">
    <source>
        <dbReference type="ARBA" id="ARBA00023015"/>
    </source>
</evidence>
<evidence type="ECO:0000313" key="7">
    <source>
        <dbReference type="EMBL" id="GAB37380.1"/>
    </source>
</evidence>
<gene>
    <name evidence="7" type="ORF">GOSPT_006_00710</name>
</gene>
<dbReference type="Pfam" id="PF00440">
    <property type="entry name" value="TetR_N"/>
    <property type="match status" value="1"/>
</dbReference>
<dbReference type="AlphaFoldDB" id="H5TV72"/>
<feature type="domain" description="HTH tetR-type" evidence="6">
    <location>
        <begin position="4"/>
        <end position="64"/>
    </location>
</feature>
<keyword evidence="3" id="KW-0804">Transcription</keyword>
<dbReference type="Gene3D" id="1.10.357.10">
    <property type="entry name" value="Tetracycline Repressor, domain 2"/>
    <property type="match status" value="1"/>
</dbReference>
<dbReference type="PRINTS" id="PR00455">
    <property type="entry name" value="HTHTETR"/>
</dbReference>
<dbReference type="PROSITE" id="PS50977">
    <property type="entry name" value="HTH_TETR_2"/>
    <property type="match status" value="1"/>
</dbReference>
<dbReference type="PANTHER" id="PTHR30055">
    <property type="entry name" value="HTH-TYPE TRANSCRIPTIONAL REGULATOR RUTR"/>
    <property type="match status" value="1"/>
</dbReference>
<protein>
    <submittedName>
        <fullName evidence="7">Putative TetR family transcriptional regulator</fullName>
    </submittedName>
</protein>
<evidence type="ECO:0000256" key="2">
    <source>
        <dbReference type="ARBA" id="ARBA00023125"/>
    </source>
</evidence>
<dbReference type="InterPro" id="IPR001647">
    <property type="entry name" value="HTH_TetR"/>
</dbReference>
<dbReference type="RefSeq" id="WP_005201979.1">
    <property type="nucleotide sequence ID" value="NZ_BAFC01000006.1"/>
</dbReference>
<dbReference type="InterPro" id="IPR036271">
    <property type="entry name" value="Tet_transcr_reg_TetR-rel_C_sf"/>
</dbReference>
<dbReference type="SUPFAM" id="SSF48498">
    <property type="entry name" value="Tetracyclin repressor-like, C-terminal domain"/>
    <property type="match status" value="1"/>
</dbReference>
<organism evidence="7 8">
    <name type="scientific">Gordonia sputi NBRC 100414</name>
    <dbReference type="NCBI Taxonomy" id="1089453"/>
    <lineage>
        <taxon>Bacteria</taxon>
        <taxon>Bacillati</taxon>
        <taxon>Actinomycetota</taxon>
        <taxon>Actinomycetes</taxon>
        <taxon>Mycobacteriales</taxon>
        <taxon>Gordoniaceae</taxon>
        <taxon>Gordonia</taxon>
    </lineage>
</organism>
<dbReference type="SUPFAM" id="SSF46689">
    <property type="entry name" value="Homeodomain-like"/>
    <property type="match status" value="1"/>
</dbReference>
<proteinExistence type="predicted"/>
<reference evidence="7 8" key="1">
    <citation type="submission" date="2012-02" db="EMBL/GenBank/DDBJ databases">
        <title>Whole genome shotgun sequence of Gordonia sputi NBRC 100414.</title>
        <authorList>
            <person name="Yoshida I."/>
            <person name="Hosoyama A."/>
            <person name="Tsuchikane K."/>
            <person name="Katsumata H."/>
            <person name="Yamazaki S."/>
            <person name="Fujita N."/>
        </authorList>
    </citation>
    <scope>NUCLEOTIDE SEQUENCE [LARGE SCALE GENOMIC DNA]</scope>
    <source>
        <strain evidence="7 8">NBRC 100414</strain>
    </source>
</reference>
<dbReference type="GO" id="GO:0003700">
    <property type="term" value="F:DNA-binding transcription factor activity"/>
    <property type="evidence" value="ECO:0007669"/>
    <property type="project" value="TreeGrafter"/>
</dbReference>
<dbReference type="GO" id="GO:0000976">
    <property type="term" value="F:transcription cis-regulatory region binding"/>
    <property type="evidence" value="ECO:0007669"/>
    <property type="project" value="TreeGrafter"/>
</dbReference>
<feature type="DNA-binding region" description="H-T-H motif" evidence="4">
    <location>
        <begin position="27"/>
        <end position="46"/>
    </location>
</feature>
<name>H5TV72_9ACTN</name>
<accession>H5TV72</accession>
<keyword evidence="1" id="KW-0805">Transcription regulation</keyword>
<evidence type="ECO:0000259" key="6">
    <source>
        <dbReference type="PROSITE" id="PS50977"/>
    </source>
</evidence>
<keyword evidence="8" id="KW-1185">Reference proteome</keyword>
<evidence type="ECO:0000256" key="3">
    <source>
        <dbReference type="ARBA" id="ARBA00023163"/>
    </source>
</evidence>
<dbReference type="InterPro" id="IPR009057">
    <property type="entry name" value="Homeodomain-like_sf"/>
</dbReference>
<dbReference type="Proteomes" id="UP000005845">
    <property type="component" value="Unassembled WGS sequence"/>
</dbReference>
<evidence type="ECO:0000256" key="5">
    <source>
        <dbReference type="SAM" id="MobiDB-lite"/>
    </source>
</evidence>
<evidence type="ECO:0000313" key="8">
    <source>
        <dbReference type="Proteomes" id="UP000005845"/>
    </source>
</evidence>
<dbReference type="eggNOG" id="COG1309">
    <property type="taxonomic scope" value="Bacteria"/>
</dbReference>
<evidence type="ECO:0000256" key="4">
    <source>
        <dbReference type="PROSITE-ProRule" id="PRU00335"/>
    </source>
</evidence>
<dbReference type="EMBL" id="BAFC01000006">
    <property type="protein sequence ID" value="GAB37380.1"/>
    <property type="molecule type" value="Genomic_DNA"/>
</dbReference>